<proteinExistence type="predicted"/>
<accession>A0A1Q9EQJ0</accession>
<evidence type="ECO:0000313" key="3">
    <source>
        <dbReference type="Proteomes" id="UP000186817"/>
    </source>
</evidence>
<feature type="region of interest" description="Disordered" evidence="1">
    <location>
        <begin position="22"/>
        <end position="94"/>
    </location>
</feature>
<dbReference type="AlphaFoldDB" id="A0A1Q9EQJ0"/>
<organism evidence="2 3">
    <name type="scientific">Symbiodinium microadriaticum</name>
    <name type="common">Dinoflagellate</name>
    <name type="synonym">Zooxanthella microadriatica</name>
    <dbReference type="NCBI Taxonomy" id="2951"/>
    <lineage>
        <taxon>Eukaryota</taxon>
        <taxon>Sar</taxon>
        <taxon>Alveolata</taxon>
        <taxon>Dinophyceae</taxon>
        <taxon>Suessiales</taxon>
        <taxon>Symbiodiniaceae</taxon>
        <taxon>Symbiodinium</taxon>
    </lineage>
</organism>
<feature type="compositionally biased region" description="Polar residues" evidence="1">
    <location>
        <begin position="75"/>
        <end position="85"/>
    </location>
</feature>
<evidence type="ECO:0000256" key="1">
    <source>
        <dbReference type="SAM" id="MobiDB-lite"/>
    </source>
</evidence>
<keyword evidence="3" id="KW-1185">Reference proteome</keyword>
<gene>
    <name evidence="2" type="ORF">AK812_SmicGene6658</name>
</gene>
<dbReference type="EMBL" id="LSRX01000092">
    <property type="protein sequence ID" value="OLQ09703.1"/>
    <property type="molecule type" value="Genomic_DNA"/>
</dbReference>
<reference evidence="2 3" key="1">
    <citation type="submission" date="2016-02" db="EMBL/GenBank/DDBJ databases">
        <title>Genome analysis of coral dinoflagellate symbionts highlights evolutionary adaptations to a symbiotic lifestyle.</title>
        <authorList>
            <person name="Aranda M."/>
            <person name="Li Y."/>
            <person name="Liew Y.J."/>
            <person name="Baumgarten S."/>
            <person name="Simakov O."/>
            <person name="Wilson M."/>
            <person name="Piel J."/>
            <person name="Ashoor H."/>
            <person name="Bougouffa S."/>
            <person name="Bajic V.B."/>
            <person name="Ryu T."/>
            <person name="Ravasi T."/>
            <person name="Bayer T."/>
            <person name="Micklem G."/>
            <person name="Kim H."/>
            <person name="Bhak J."/>
            <person name="Lajeunesse T.C."/>
            <person name="Voolstra C.R."/>
        </authorList>
    </citation>
    <scope>NUCLEOTIDE SEQUENCE [LARGE SCALE GENOMIC DNA]</scope>
    <source>
        <strain evidence="2 3">CCMP2467</strain>
    </source>
</reference>
<evidence type="ECO:0000313" key="2">
    <source>
        <dbReference type="EMBL" id="OLQ09703.1"/>
    </source>
</evidence>
<feature type="compositionally biased region" description="Basic and acidic residues" evidence="1">
    <location>
        <begin position="40"/>
        <end position="50"/>
    </location>
</feature>
<name>A0A1Q9EQJ0_SYMMI</name>
<comment type="caution">
    <text evidence="2">The sequence shown here is derived from an EMBL/GenBank/DDBJ whole genome shotgun (WGS) entry which is preliminary data.</text>
</comment>
<dbReference type="OMA" id="CAERPED"/>
<dbReference type="Proteomes" id="UP000186817">
    <property type="component" value="Unassembled WGS sequence"/>
</dbReference>
<protein>
    <submittedName>
        <fullName evidence="2">Uncharacterized protein</fullName>
    </submittedName>
</protein>
<sequence>MLSSYPLSVPVAQELLQLYKFREGGREEGEGEGTGGEGMLEGKKAGDYKWKTQGSGEELRRMTSSSELVNRRLSDSLSTQHSPQKAPQARAAERRPKGLPPFYWVPAVDRISEFEVSGSCGELVTKTGHYQDSGALQIASTMRMAAGGLYLWTLQIVQQCAERPEDAWPVLQTPVV</sequence>